<protein>
    <recommendedName>
        <fullName evidence="4">F-box domain-containing protein</fullName>
    </recommendedName>
</protein>
<gene>
    <name evidence="2" type="ORF">LOC62_04G005245</name>
</gene>
<dbReference type="EMBL" id="CP086717">
    <property type="protein sequence ID" value="WOO81724.1"/>
    <property type="molecule type" value="Genomic_DNA"/>
</dbReference>
<feature type="compositionally biased region" description="Low complexity" evidence="1">
    <location>
        <begin position="16"/>
        <end position="29"/>
    </location>
</feature>
<reference evidence="2" key="1">
    <citation type="submission" date="2023-10" db="EMBL/GenBank/DDBJ databases">
        <authorList>
            <person name="Noh H."/>
        </authorList>
    </citation>
    <scope>NUCLEOTIDE SEQUENCE</scope>
    <source>
        <strain evidence="2">DUCC4014</strain>
    </source>
</reference>
<proteinExistence type="predicted"/>
<dbReference type="RefSeq" id="XP_062627756.1">
    <property type="nucleotide sequence ID" value="XM_062771772.1"/>
</dbReference>
<evidence type="ECO:0000313" key="3">
    <source>
        <dbReference type="Proteomes" id="UP000827549"/>
    </source>
</evidence>
<evidence type="ECO:0000313" key="2">
    <source>
        <dbReference type="EMBL" id="WOO81724.1"/>
    </source>
</evidence>
<feature type="region of interest" description="Disordered" evidence="1">
    <location>
        <begin position="1"/>
        <end position="29"/>
    </location>
</feature>
<accession>A0AAF0YBH2</accession>
<name>A0AAF0YBH2_9TREE</name>
<evidence type="ECO:0000256" key="1">
    <source>
        <dbReference type="SAM" id="MobiDB-lite"/>
    </source>
</evidence>
<sequence>MHRPLPRPPTDDSTRPSEPSSPRPSEAPATVLDATAFPHILDRVLAYLAPEHLYPLRAVSRDVQRRIDTQITCFRVVLVDHRWRCLQRCVPPVGAVPLRSDGVGREYCVQDLPPDTLVKVVQVRRTADGVADALDTMGTVHTVQRCGAKAVIHPGVRTMVDCFGFANLGTPTLFWKVAGSHAEKRYHQPTIPDSIRRYVLHAVIDQVASVISVDEDDHDVRFAFPPGLCEFVLVLWPIFATEERRRVQDVPVSLVSMIGAAVTAAESDIKTTIVGAERLSPLVLGNNKEKFADPADAVEAVRELLRTHQTTKFRAEQQRYAEAQAFLQQMNDDNLACVQLAKRQRVGEISRRDPLINDMRRRVMDHWRTLGKPDLRTAAECKDPFSRVDKEPDDLYDMQRKLEGLISYHRRNTGVVEPPLPGIPVPPDADKLSPVRFLTLQEWWRDLGPTRRRYQGLAFDDGRADGDEALSLSLVEMSGYSLRES</sequence>
<keyword evidence="3" id="KW-1185">Reference proteome</keyword>
<evidence type="ECO:0008006" key="4">
    <source>
        <dbReference type="Google" id="ProtNLM"/>
    </source>
</evidence>
<dbReference type="Proteomes" id="UP000827549">
    <property type="component" value="Chromosome 4"/>
</dbReference>
<dbReference type="GeneID" id="87808474"/>
<dbReference type="AlphaFoldDB" id="A0AAF0YBH2"/>
<organism evidence="2 3">
    <name type="scientific">Vanrija pseudolonga</name>
    <dbReference type="NCBI Taxonomy" id="143232"/>
    <lineage>
        <taxon>Eukaryota</taxon>
        <taxon>Fungi</taxon>
        <taxon>Dikarya</taxon>
        <taxon>Basidiomycota</taxon>
        <taxon>Agaricomycotina</taxon>
        <taxon>Tremellomycetes</taxon>
        <taxon>Trichosporonales</taxon>
        <taxon>Trichosporonaceae</taxon>
        <taxon>Vanrija</taxon>
    </lineage>
</organism>